<keyword evidence="6" id="KW-0418">Kinase</keyword>
<dbReference type="InterPro" id="IPR011009">
    <property type="entry name" value="Kinase-like_dom_sf"/>
</dbReference>
<dbReference type="Proteomes" id="UP000636709">
    <property type="component" value="Unassembled WGS sequence"/>
</dbReference>
<name>A0A835ANY8_9POAL</name>
<dbReference type="PROSITE" id="PS50011">
    <property type="entry name" value="PROTEIN_KINASE_DOM"/>
    <property type="match status" value="1"/>
</dbReference>
<evidence type="ECO:0000256" key="2">
    <source>
        <dbReference type="ARBA" id="ARBA00012409"/>
    </source>
</evidence>
<evidence type="ECO:0000313" key="12">
    <source>
        <dbReference type="EMBL" id="KAF8667502.1"/>
    </source>
</evidence>
<dbReference type="Gene3D" id="1.10.510.10">
    <property type="entry name" value="Transferase(Phosphotransferase) domain 1"/>
    <property type="match status" value="1"/>
</dbReference>
<proteinExistence type="inferred from homology"/>
<accession>A0A835ANY8</accession>
<dbReference type="EC" id="2.7.11.23" evidence="2"/>
<keyword evidence="7 9" id="KW-0067">ATP-binding</keyword>
<evidence type="ECO:0000259" key="11">
    <source>
        <dbReference type="PROSITE" id="PS50011"/>
    </source>
</evidence>
<dbReference type="PROSITE" id="PS00108">
    <property type="entry name" value="PROTEIN_KINASE_ST"/>
    <property type="match status" value="1"/>
</dbReference>
<dbReference type="GO" id="GO:0005634">
    <property type="term" value="C:nucleus"/>
    <property type="evidence" value="ECO:0007669"/>
    <property type="project" value="TreeGrafter"/>
</dbReference>
<evidence type="ECO:0000256" key="7">
    <source>
        <dbReference type="ARBA" id="ARBA00022840"/>
    </source>
</evidence>
<reference evidence="12" key="1">
    <citation type="submission" date="2020-07" db="EMBL/GenBank/DDBJ databases">
        <title>Genome sequence and genetic diversity analysis of an under-domesticated orphan crop, white fonio (Digitaria exilis).</title>
        <authorList>
            <person name="Bennetzen J.L."/>
            <person name="Chen S."/>
            <person name="Ma X."/>
            <person name="Wang X."/>
            <person name="Yssel A.E.J."/>
            <person name="Chaluvadi S.R."/>
            <person name="Johnson M."/>
            <person name="Gangashetty P."/>
            <person name="Hamidou F."/>
            <person name="Sanogo M.D."/>
            <person name="Zwaenepoel A."/>
            <person name="Wallace J."/>
            <person name="Van De Peer Y."/>
            <person name="Van Deynze A."/>
        </authorList>
    </citation>
    <scope>NUCLEOTIDE SEQUENCE</scope>
    <source>
        <tissue evidence="12">Leaves</tissue>
    </source>
</reference>
<dbReference type="GO" id="GO:0032968">
    <property type="term" value="P:positive regulation of transcription elongation by RNA polymerase II"/>
    <property type="evidence" value="ECO:0007669"/>
    <property type="project" value="TreeGrafter"/>
</dbReference>
<evidence type="ECO:0000256" key="4">
    <source>
        <dbReference type="ARBA" id="ARBA00022679"/>
    </source>
</evidence>
<comment type="caution">
    <text evidence="12">The sequence shown here is derived from an EMBL/GenBank/DDBJ whole genome shotgun (WGS) entry which is preliminary data.</text>
</comment>
<dbReference type="InterPro" id="IPR008271">
    <property type="entry name" value="Ser/Thr_kinase_AS"/>
</dbReference>
<feature type="region of interest" description="Disordered" evidence="10">
    <location>
        <begin position="1"/>
        <end position="48"/>
    </location>
</feature>
<evidence type="ECO:0000256" key="5">
    <source>
        <dbReference type="ARBA" id="ARBA00022741"/>
    </source>
</evidence>
<dbReference type="FunFam" id="1.10.510.10:FF:000620">
    <property type="entry name" value="Putative serine/threonine-protein kinase"/>
    <property type="match status" value="1"/>
</dbReference>
<evidence type="ECO:0000256" key="9">
    <source>
        <dbReference type="PROSITE-ProRule" id="PRU10141"/>
    </source>
</evidence>
<comment type="similarity">
    <text evidence="1">Belongs to the protein kinase superfamily. CMGC Ser/Thr protein kinase family. CDC2/CDKX subfamily.</text>
</comment>
<dbReference type="SUPFAM" id="SSF56112">
    <property type="entry name" value="Protein kinase-like (PK-like)"/>
    <property type="match status" value="1"/>
</dbReference>
<gene>
    <name evidence="12" type="ORF">HU200_052697</name>
</gene>
<dbReference type="EMBL" id="JACEFO010002299">
    <property type="protein sequence ID" value="KAF8667502.1"/>
    <property type="molecule type" value="Genomic_DNA"/>
</dbReference>
<sequence>MDLHSPGTGQRAGDGGKREPDVWTETAAASARGGGVRRSRPLRETQGTGPVVNWPWRPAISFLAIFSLLLALLVEAGEEEERGEETRLPSPVFLLLLCLLPVSPSPVAAAFAFVERAVGRELARAWPAAAAMGCAASRGGAVSSPAYDISSASYVVSRCASASASAELGSSRRPVRLDAFDVAAAGDEEERERRRRRRSGMAAAVAPDTTTTTRLGNIRRCVEGEQAAAGWPSWLSSVAAEAVQGWVPLRAESFEKLEKVGQGTYSSVFRARELATGRLVALKKPESVRFMAREILILRRLRGHPNVVGLDGLITSRSSSSIYLVFEYLEHDLAGLTSSPDVSFSEPQVPSCQNRARPIKCYMRQLLEGLAHCHAKGVMHRDIKCANLLVSNGGELKVADFGLANLYAPSSTTTAPLTSRVVTLWYRPPELLLGSTAYDPSVDLWSAGCVFAEMYARRPVLQGRTEVEQIHKIFKLCGSPPEEFWRRSGLAHAAVFRPQHPYPSRLREAFTAGESAMPDHAFRLLATLLALDPAGRGTAAAALDADYFTTAPYACEPASLPRYAAPNKEMDSKFREDSRRRSNVRSHGGGEAAVKRLSRGHKSMQLQDTNSSHVHAEESLPVVVAGDAAARNDGESRLFVDLQPVPAISKRHDGGGDRNVSSSFKEEPRLTDRLPLSGPVQLAASTGFAWAKKPRPDTTAAVTKRSGPKGAGSNNNVGGDAVRTTTTATAAAPYEAEKKEMIKQWAHVADAFSASEAYNNRFRQTMDEKQLKAGKKYKGKVDRVDFSGPLLSQPRRIEELLQNHEQQIRRAGRRSWFKKGAYS</sequence>
<evidence type="ECO:0000313" key="13">
    <source>
        <dbReference type="Proteomes" id="UP000636709"/>
    </source>
</evidence>
<protein>
    <recommendedName>
        <fullName evidence="2">[RNA-polymerase]-subunit kinase</fullName>
        <ecNumber evidence="2">2.7.11.23</ecNumber>
    </recommendedName>
</protein>
<feature type="compositionally biased region" description="Polar residues" evidence="10">
    <location>
        <begin position="604"/>
        <end position="613"/>
    </location>
</feature>
<keyword evidence="3" id="KW-0597">Phosphoprotein</keyword>
<comment type="catalytic activity">
    <reaction evidence="8">
        <text>[DNA-directed RNA polymerase] + ATP = phospho-[DNA-directed RNA polymerase] + ADP + H(+)</text>
        <dbReference type="Rhea" id="RHEA:10216"/>
        <dbReference type="Rhea" id="RHEA-COMP:11321"/>
        <dbReference type="Rhea" id="RHEA-COMP:11322"/>
        <dbReference type="ChEBI" id="CHEBI:15378"/>
        <dbReference type="ChEBI" id="CHEBI:30616"/>
        <dbReference type="ChEBI" id="CHEBI:43176"/>
        <dbReference type="ChEBI" id="CHEBI:68546"/>
        <dbReference type="ChEBI" id="CHEBI:456216"/>
        <dbReference type="EC" id="2.7.11.23"/>
    </reaction>
</comment>
<feature type="compositionally biased region" description="Basic and acidic residues" evidence="10">
    <location>
        <begin position="568"/>
        <end position="580"/>
    </location>
</feature>
<keyword evidence="4" id="KW-0808">Transferase</keyword>
<dbReference type="Pfam" id="PF00069">
    <property type="entry name" value="Pkinase"/>
    <property type="match status" value="1"/>
</dbReference>
<dbReference type="GO" id="GO:0005524">
    <property type="term" value="F:ATP binding"/>
    <property type="evidence" value="ECO:0007669"/>
    <property type="project" value="UniProtKB-UniRule"/>
</dbReference>
<dbReference type="GO" id="GO:0008353">
    <property type="term" value="F:RNA polymerase II CTD heptapeptide repeat kinase activity"/>
    <property type="evidence" value="ECO:0007669"/>
    <property type="project" value="UniProtKB-EC"/>
</dbReference>
<evidence type="ECO:0000256" key="10">
    <source>
        <dbReference type="SAM" id="MobiDB-lite"/>
    </source>
</evidence>
<dbReference type="InterPro" id="IPR017441">
    <property type="entry name" value="Protein_kinase_ATP_BS"/>
</dbReference>
<evidence type="ECO:0000256" key="1">
    <source>
        <dbReference type="ARBA" id="ARBA00006485"/>
    </source>
</evidence>
<dbReference type="PANTHER" id="PTHR24056">
    <property type="entry name" value="CELL DIVISION PROTEIN KINASE"/>
    <property type="match status" value="1"/>
</dbReference>
<dbReference type="Gene3D" id="3.30.200.20">
    <property type="entry name" value="Phosphorylase Kinase, domain 1"/>
    <property type="match status" value="1"/>
</dbReference>
<dbReference type="InterPro" id="IPR000719">
    <property type="entry name" value="Prot_kinase_dom"/>
</dbReference>
<organism evidence="12 13">
    <name type="scientific">Digitaria exilis</name>
    <dbReference type="NCBI Taxonomy" id="1010633"/>
    <lineage>
        <taxon>Eukaryota</taxon>
        <taxon>Viridiplantae</taxon>
        <taxon>Streptophyta</taxon>
        <taxon>Embryophyta</taxon>
        <taxon>Tracheophyta</taxon>
        <taxon>Spermatophyta</taxon>
        <taxon>Magnoliopsida</taxon>
        <taxon>Liliopsida</taxon>
        <taxon>Poales</taxon>
        <taxon>Poaceae</taxon>
        <taxon>PACMAD clade</taxon>
        <taxon>Panicoideae</taxon>
        <taxon>Panicodae</taxon>
        <taxon>Paniceae</taxon>
        <taxon>Anthephorinae</taxon>
        <taxon>Digitaria</taxon>
    </lineage>
</organism>
<dbReference type="SMART" id="SM00220">
    <property type="entry name" value="S_TKc"/>
    <property type="match status" value="1"/>
</dbReference>
<feature type="region of interest" description="Disordered" evidence="10">
    <location>
        <begin position="566"/>
        <end position="615"/>
    </location>
</feature>
<evidence type="ECO:0000256" key="3">
    <source>
        <dbReference type="ARBA" id="ARBA00022553"/>
    </source>
</evidence>
<evidence type="ECO:0000256" key="6">
    <source>
        <dbReference type="ARBA" id="ARBA00022777"/>
    </source>
</evidence>
<dbReference type="GO" id="GO:0000307">
    <property type="term" value="C:cyclin-dependent protein kinase holoenzyme complex"/>
    <property type="evidence" value="ECO:0007669"/>
    <property type="project" value="TreeGrafter"/>
</dbReference>
<feature type="region of interest" description="Disordered" evidence="10">
    <location>
        <begin position="691"/>
        <end position="721"/>
    </location>
</feature>
<feature type="region of interest" description="Disordered" evidence="10">
    <location>
        <begin position="649"/>
        <end position="672"/>
    </location>
</feature>
<dbReference type="OrthoDB" id="616493at2759"/>
<dbReference type="PANTHER" id="PTHR24056:SF522">
    <property type="entry name" value="OS12G0577700 PROTEIN"/>
    <property type="match status" value="1"/>
</dbReference>
<keyword evidence="5 9" id="KW-0547">Nucleotide-binding</keyword>
<dbReference type="PROSITE" id="PS00107">
    <property type="entry name" value="PROTEIN_KINASE_ATP"/>
    <property type="match status" value="1"/>
</dbReference>
<keyword evidence="13" id="KW-1185">Reference proteome</keyword>
<evidence type="ECO:0000256" key="8">
    <source>
        <dbReference type="ARBA" id="ARBA00049280"/>
    </source>
</evidence>
<feature type="domain" description="Protein kinase" evidence="11">
    <location>
        <begin position="254"/>
        <end position="548"/>
    </location>
</feature>
<dbReference type="AlphaFoldDB" id="A0A835ANY8"/>
<dbReference type="InterPro" id="IPR050108">
    <property type="entry name" value="CDK"/>
</dbReference>
<feature type="binding site" evidence="9">
    <location>
        <position position="283"/>
    </location>
    <ligand>
        <name>ATP</name>
        <dbReference type="ChEBI" id="CHEBI:30616"/>
    </ligand>
</feature>
<dbReference type="FunFam" id="3.30.200.20:FF:000021">
    <property type="entry name" value="probable serine/threonine-protein kinase At1g54610"/>
    <property type="match status" value="1"/>
</dbReference>